<dbReference type="InterPro" id="IPR020841">
    <property type="entry name" value="PKS_Beta-ketoAc_synthase_dom"/>
</dbReference>
<feature type="region of interest" description="N-terminal hotdog fold" evidence="4">
    <location>
        <begin position="906"/>
        <end position="1026"/>
    </location>
</feature>
<dbReference type="InterPro" id="IPR042104">
    <property type="entry name" value="PKS_dehydratase_sf"/>
</dbReference>
<dbReference type="SMART" id="SM01294">
    <property type="entry name" value="PKS_PP_betabranch"/>
    <property type="match status" value="1"/>
</dbReference>
<dbReference type="InterPro" id="IPR020807">
    <property type="entry name" value="PKS_DH"/>
</dbReference>
<dbReference type="Pfam" id="PF08659">
    <property type="entry name" value="KR"/>
    <property type="match status" value="1"/>
</dbReference>
<dbReference type="InterPro" id="IPR036291">
    <property type="entry name" value="NAD(P)-bd_dom_sf"/>
</dbReference>
<dbReference type="InterPro" id="IPR016036">
    <property type="entry name" value="Malonyl_transacylase_ACP-bd"/>
</dbReference>
<dbReference type="InterPro" id="IPR050091">
    <property type="entry name" value="PKS_NRPS_Biosynth_Enz"/>
</dbReference>
<dbReference type="Pfam" id="PF00109">
    <property type="entry name" value="ketoacyl-synt"/>
    <property type="match status" value="1"/>
</dbReference>
<dbReference type="GO" id="GO:0004315">
    <property type="term" value="F:3-oxoacyl-[acyl-carrier-protein] synthase activity"/>
    <property type="evidence" value="ECO:0007669"/>
    <property type="project" value="InterPro"/>
</dbReference>
<proteinExistence type="predicted"/>
<dbReference type="Gene3D" id="3.40.50.720">
    <property type="entry name" value="NAD(P)-binding Rossmann-like Domain"/>
    <property type="match status" value="1"/>
</dbReference>
<dbReference type="InterPro" id="IPR013968">
    <property type="entry name" value="PKS_KR"/>
</dbReference>
<dbReference type="InterPro" id="IPR006162">
    <property type="entry name" value="Ppantetheine_attach_site"/>
</dbReference>
<feature type="domain" description="Ketosynthase family 3 (KS3)" evidence="7">
    <location>
        <begin position="4"/>
        <end position="429"/>
    </location>
</feature>
<organism evidence="9">
    <name type="scientific">Actinomadura madurae</name>
    <dbReference type="NCBI Taxonomy" id="1993"/>
    <lineage>
        <taxon>Bacteria</taxon>
        <taxon>Bacillati</taxon>
        <taxon>Actinomycetota</taxon>
        <taxon>Actinomycetes</taxon>
        <taxon>Streptosporangiales</taxon>
        <taxon>Thermomonosporaceae</taxon>
        <taxon>Actinomadura</taxon>
    </lineage>
</organism>
<dbReference type="InterPro" id="IPR009081">
    <property type="entry name" value="PP-bd_ACP"/>
</dbReference>
<dbReference type="SMART" id="SM00826">
    <property type="entry name" value="PKS_DH"/>
    <property type="match status" value="1"/>
</dbReference>
<dbReference type="CDD" id="cd08955">
    <property type="entry name" value="KR_2_FAS_SDR_x"/>
    <property type="match status" value="1"/>
</dbReference>
<feature type="domain" description="PKS/mFAS DH" evidence="8">
    <location>
        <begin position="906"/>
        <end position="1172"/>
    </location>
</feature>
<reference evidence="9" key="3">
    <citation type="submission" date="2007-05" db="EMBL/GenBank/DDBJ databases">
        <title>Characterization of the Gene Cluster for Maduropeptin from Actinomadura madurae ATCC 39144 Establishes a Unifying Paradigm for Enediyne Biosynthesis.</title>
        <authorList>
            <person name="Van Lanen S.G."/>
            <person name="Oh T.-J."/>
            <person name="Liu W."/>
            <person name="Wendt-Pienkowski E."/>
            <person name="Shen B."/>
        </authorList>
    </citation>
    <scope>NUCLEOTIDE SEQUENCE</scope>
    <source>
        <strain evidence="9">ATCC 39144</strain>
    </source>
</reference>
<dbReference type="PROSITE" id="PS52004">
    <property type="entry name" value="KS3_2"/>
    <property type="match status" value="1"/>
</dbReference>
<evidence type="ECO:0000259" key="6">
    <source>
        <dbReference type="PROSITE" id="PS50075"/>
    </source>
</evidence>
<dbReference type="Gene3D" id="3.10.129.110">
    <property type="entry name" value="Polyketide synthase dehydratase"/>
    <property type="match status" value="1"/>
</dbReference>
<keyword evidence="1" id="KW-0596">Phosphopantetheine</keyword>
<dbReference type="SUPFAM" id="SSF51735">
    <property type="entry name" value="NAD(P)-binding Rossmann-fold domains"/>
    <property type="match status" value="2"/>
</dbReference>
<evidence type="ECO:0000256" key="5">
    <source>
        <dbReference type="SAM" id="MobiDB-lite"/>
    </source>
</evidence>
<dbReference type="InterPro" id="IPR016039">
    <property type="entry name" value="Thiolase-like"/>
</dbReference>
<dbReference type="InterPro" id="IPR018201">
    <property type="entry name" value="Ketoacyl_synth_AS"/>
</dbReference>
<dbReference type="InterPro" id="IPR014043">
    <property type="entry name" value="Acyl_transferase_dom"/>
</dbReference>
<protein>
    <submittedName>
        <fullName evidence="9">6-methylsalicylic acid synthase</fullName>
    </submittedName>
</protein>
<dbReference type="GO" id="GO:0004312">
    <property type="term" value="F:fatty acid synthase activity"/>
    <property type="evidence" value="ECO:0007669"/>
    <property type="project" value="TreeGrafter"/>
</dbReference>
<evidence type="ECO:0000313" key="9">
    <source>
        <dbReference type="EMBL" id="ABY66019.1"/>
    </source>
</evidence>
<evidence type="ECO:0000256" key="2">
    <source>
        <dbReference type="ARBA" id="ARBA00022553"/>
    </source>
</evidence>
<evidence type="ECO:0000256" key="3">
    <source>
        <dbReference type="ARBA" id="ARBA00022679"/>
    </source>
</evidence>
<dbReference type="FunFam" id="3.40.47.10:FF:000019">
    <property type="entry name" value="Polyketide synthase type I"/>
    <property type="match status" value="1"/>
</dbReference>
<evidence type="ECO:0000259" key="8">
    <source>
        <dbReference type="PROSITE" id="PS52019"/>
    </source>
</evidence>
<dbReference type="KEGG" id="ag:ABY66019"/>
<feature type="domain" description="Carrier" evidence="6">
    <location>
        <begin position="1658"/>
        <end position="1735"/>
    </location>
</feature>
<evidence type="ECO:0000256" key="4">
    <source>
        <dbReference type="PROSITE-ProRule" id="PRU01363"/>
    </source>
</evidence>
<gene>
    <name evidence="9" type="primary">mdpB</name>
</gene>
<dbReference type="InterPro" id="IPR057326">
    <property type="entry name" value="KR_dom"/>
</dbReference>
<reference evidence="9" key="2">
    <citation type="journal article" date="2007" name="J. Am. Chem. Soc.">
        <title>Characterization of the maduropeptin biosynthetic gene cluster from Actinomadura madurae ATCC 39144 supporting a unifying paradigm for enediyne biosynthesis.</title>
        <authorList>
            <person name="Van Lanen S.G."/>
            <person name="Oh T.J."/>
            <person name="Liu W."/>
            <person name="Wendt-Pienkowski E."/>
            <person name="Shen B."/>
        </authorList>
    </citation>
    <scope>NUCLEOTIDE SEQUENCE</scope>
    <source>
        <strain evidence="9">ATCC 39144</strain>
    </source>
</reference>
<dbReference type="SMART" id="SM00825">
    <property type="entry name" value="PKS_KS"/>
    <property type="match status" value="1"/>
</dbReference>
<feature type="region of interest" description="C-terminal hotdog fold" evidence="4">
    <location>
        <begin position="1038"/>
        <end position="1172"/>
    </location>
</feature>
<dbReference type="InterPro" id="IPR032821">
    <property type="entry name" value="PKS_assoc"/>
</dbReference>
<dbReference type="SMART" id="SM00827">
    <property type="entry name" value="PKS_AT"/>
    <property type="match status" value="1"/>
</dbReference>
<dbReference type="PANTHER" id="PTHR43775:SF37">
    <property type="entry name" value="SI:DKEY-61P9.11"/>
    <property type="match status" value="1"/>
</dbReference>
<feature type="region of interest" description="Disordered" evidence="5">
    <location>
        <begin position="1219"/>
        <end position="1244"/>
    </location>
</feature>
<accession>B0BLM6</accession>
<feature type="active site" description="Proton acceptor; for dehydratase activity" evidence="4">
    <location>
        <position position="939"/>
    </location>
</feature>
<dbReference type="InterPro" id="IPR049552">
    <property type="entry name" value="PKS_DH_N"/>
</dbReference>
<dbReference type="GO" id="GO:0050641">
    <property type="term" value="F:6-methylsalicylic acid synthase activity"/>
    <property type="evidence" value="ECO:0007669"/>
    <property type="project" value="UniProtKB-EC"/>
</dbReference>
<dbReference type="SMART" id="SM00822">
    <property type="entry name" value="PKS_KR"/>
    <property type="match status" value="1"/>
</dbReference>
<dbReference type="InterPro" id="IPR016035">
    <property type="entry name" value="Acyl_Trfase/lysoPLipase"/>
</dbReference>
<keyword evidence="3" id="KW-0808">Transferase</keyword>
<dbReference type="PROSITE" id="PS50075">
    <property type="entry name" value="CARRIER"/>
    <property type="match status" value="1"/>
</dbReference>
<dbReference type="PROSITE" id="PS00012">
    <property type="entry name" value="PHOSPHOPANTETHEINE"/>
    <property type="match status" value="1"/>
</dbReference>
<dbReference type="InterPro" id="IPR036736">
    <property type="entry name" value="ACP-like_sf"/>
</dbReference>
<dbReference type="Gene3D" id="1.10.1200.10">
    <property type="entry name" value="ACP-like"/>
    <property type="match status" value="1"/>
</dbReference>
<dbReference type="Pfam" id="PF02801">
    <property type="entry name" value="Ketoacyl-synt_C"/>
    <property type="match status" value="1"/>
</dbReference>
<dbReference type="SUPFAM" id="SSF55048">
    <property type="entry name" value="Probable ACP-binding domain of malonyl-CoA ACP transacylase"/>
    <property type="match status" value="1"/>
</dbReference>
<dbReference type="CDD" id="cd00833">
    <property type="entry name" value="PKS"/>
    <property type="match status" value="1"/>
</dbReference>
<dbReference type="Gene3D" id="3.40.366.10">
    <property type="entry name" value="Malonyl-Coenzyme A Acyl Carrier Protein, domain 2"/>
    <property type="match status" value="1"/>
</dbReference>
<dbReference type="SUPFAM" id="SSF53901">
    <property type="entry name" value="Thiolase-like"/>
    <property type="match status" value="1"/>
</dbReference>
<dbReference type="InterPro" id="IPR014030">
    <property type="entry name" value="Ketoacyl_synth_N"/>
</dbReference>
<dbReference type="Pfam" id="PF21089">
    <property type="entry name" value="PKS_DH_N"/>
    <property type="match status" value="1"/>
</dbReference>
<dbReference type="InterPro" id="IPR001227">
    <property type="entry name" value="Ac_transferase_dom_sf"/>
</dbReference>
<dbReference type="EMBL" id="AY271660">
    <property type="protein sequence ID" value="ABY66019.1"/>
    <property type="molecule type" value="Genomic_DNA"/>
</dbReference>
<dbReference type="SMART" id="SM00823">
    <property type="entry name" value="PKS_PP"/>
    <property type="match status" value="1"/>
</dbReference>
<dbReference type="SUPFAM" id="SSF52151">
    <property type="entry name" value="FabD/lysophospholipase-like"/>
    <property type="match status" value="1"/>
</dbReference>
<dbReference type="SUPFAM" id="SSF47336">
    <property type="entry name" value="ACP-like"/>
    <property type="match status" value="1"/>
</dbReference>
<dbReference type="GO" id="GO:0031177">
    <property type="term" value="F:phosphopantetheine binding"/>
    <property type="evidence" value="ECO:0007669"/>
    <property type="project" value="InterPro"/>
</dbReference>
<dbReference type="InterPro" id="IPR014031">
    <property type="entry name" value="Ketoacyl_synth_C"/>
</dbReference>
<feature type="active site" description="Proton donor; for dehydratase activity" evidence="4">
    <location>
        <position position="1096"/>
    </location>
</feature>
<dbReference type="InterPro" id="IPR020806">
    <property type="entry name" value="PKS_PP-bd"/>
</dbReference>
<dbReference type="Gene3D" id="3.30.70.3290">
    <property type="match status" value="1"/>
</dbReference>
<evidence type="ECO:0000256" key="1">
    <source>
        <dbReference type="ARBA" id="ARBA00022450"/>
    </source>
</evidence>
<dbReference type="Pfam" id="PF00550">
    <property type="entry name" value="PP-binding"/>
    <property type="match status" value="1"/>
</dbReference>
<dbReference type="PANTHER" id="PTHR43775">
    <property type="entry name" value="FATTY ACID SYNTHASE"/>
    <property type="match status" value="1"/>
</dbReference>
<dbReference type="Pfam" id="PF00698">
    <property type="entry name" value="Acyl_transf_1"/>
    <property type="match status" value="1"/>
</dbReference>
<dbReference type="GO" id="GO:0044550">
    <property type="term" value="P:secondary metabolite biosynthetic process"/>
    <property type="evidence" value="ECO:0007669"/>
    <property type="project" value="TreeGrafter"/>
</dbReference>
<dbReference type="GO" id="GO:0006633">
    <property type="term" value="P:fatty acid biosynthetic process"/>
    <property type="evidence" value="ECO:0007669"/>
    <property type="project" value="InterPro"/>
</dbReference>
<name>B0BLM6_9ACTN</name>
<dbReference type="Pfam" id="PF16197">
    <property type="entry name" value="KAsynt_C_assoc"/>
    <property type="match status" value="1"/>
</dbReference>
<dbReference type="InterPro" id="IPR049900">
    <property type="entry name" value="PKS_mFAS_DH"/>
</dbReference>
<keyword evidence="2" id="KW-0597">Phosphoprotein</keyword>
<dbReference type="Gene3D" id="3.40.47.10">
    <property type="match status" value="1"/>
</dbReference>
<reference evidence="9" key="1">
    <citation type="journal article" date="2003" name="Proc. Natl. Acad. Sci. U.S.A.">
        <title>Rapid PCR amplification of minimal enediyne polyketide synthase cassettes leads to a predictive familial classification model.</title>
        <authorList>
            <person name="Liu W."/>
            <person name="Ahlert J."/>
            <person name="Gao Q."/>
            <person name="Wendt-Pienkowski E."/>
            <person name="Shen B."/>
            <person name="Thorson J.S."/>
        </authorList>
    </citation>
    <scope>NUCLEOTIDE SEQUENCE</scope>
    <source>
        <strain evidence="9">ATCC 39144</strain>
    </source>
</reference>
<dbReference type="PROSITE" id="PS00606">
    <property type="entry name" value="KS3_1"/>
    <property type="match status" value="1"/>
</dbReference>
<dbReference type="PROSITE" id="PS52019">
    <property type="entry name" value="PKS_MFAS_DH"/>
    <property type="match status" value="1"/>
</dbReference>
<evidence type="ECO:0000259" key="7">
    <source>
        <dbReference type="PROSITE" id="PS52004"/>
    </source>
</evidence>
<sequence length="1747" mass="181664">MNSPEPIAIVGMACRFAGGVGSPAEFWDLLRTGGDAVGELPAGRWDGYAARDQEHADAVRDVTRRGAFLDDVEGFDADFFDITPREAELLDPQQRIMLELAWEALEHAGIPPADLAGSDAGVFVGVGSDDYGRRLLEDLPRIEAWTGIGGSYCGVANRVSYTLDLRGPSMAVDTACSSSLVSIHLAAQALRAGECPVALAGGVLVMAAPGLSMVLDAAGALAPDGRSKSFDAAADGYGRGEGGGFVVLKRLADARRDGDRVLAVLRGSAVHQDGRTNGIMAPSGEAQIHLMRRACRAAGIDPAEVGYVEAHGTGTRVGDPIEAAALGTVFAEGRPADRPLLIGSVKPNVGHLEAGAGVAGVIKTVLALQHGEIPPSPHIGTPNPAIAWDELRLRAVTGPVAWPDTGGPRLAGVSGYGYGGTIAHLLLEAGDPPVPADAADAGGTGETGAADARLAVYPLSAADPAALARHAGRLADRLSRPGAPGTADTGFTLARRRPRLPHRAAVVAGNRAELVERLRELAAGGQDAGTAAAPTGSVLPGAERGPVWVFSGQGSQWTGMGRELLAEEPVFAEVIERLEPVFRAELDVSPRAVLLDDAPRPTSVVQPMIFAMQVALAAVWRAHGVRPGAVIGHSVGEIAAAVTTGVLSLEEGAALVCRRSVLLRRLEGRGAMAMVALPPEEAERRLAGRRDVAVAVAASPGSAVLSGDAAAMRELTERWSAQGVRIRPVDSDVAFHSPQADPLCAPLAAAAAGLRPRPPRLPLYTTALDDPRDDAPRDGAYWAANLRAPVRFAAAVAAAAEDGYTVFLEVSPHPVVEHSIVETLDAHGVTDHLVAHTLRRARPERAALLANLGLLSCHGAEVDWSACWPGGAPADLPATPWRHRPYWAAAPEGGTPVTGRHDPAGHTLLGGRTRMNGTTPAHAWLTRVDRASRPYPGEHPVREVEIVPAAVLLTTFLTAAAATAGWSDLADVALRVPVSLTRPRDVQVVLQDGTLRLSSRMADGDPDDKGWVTHTTAAVEPYSDPAPDGGPVAAGTPLPPSHVVDRLGALGVAGMGFPWTVERIRAGEGVLALTVRAGDAAGPGDPAKATWAPILDAAMSAGSVALPDPPTLRMPARLHRLSLPPAPPVRADLVIRVTGENTVDVDILAPEGGTLGTLTGLRYGELDGEVGAVANPRRLVHEITWRAPDGAAGRAAEPSGVVLVGPRSALRDALAEGLARTGTPHRVASSPSGLRDAAGESPGEVLVVPRPGRPGRVEQDAGAATRLLARTVRTLAAGTGRASRLWCVTQGVRECAGPAPLGHAPLWGLARIIGAEHPDLWGGVIDVDGVPDVPAVLDVLRGTGGEDVVAVRDGGLLVPRLRFPEGDPVRAPISCRPDGTYLITGGLGVLGLEVAQWLAARGARRLVLAGRRTLPPRDSWDELTDPADVARVRAIRSLERLGVTVVVVTVDVADAETAGKLLSPAALGLPPIRGVVHAAGVVDNRLLRDLDGESLRAVQRPKIGGALVLHSLFPPGEPDFFVLFSSCGQLLGLPGQGAYAASNAFLDGLAAHRRNAGDTGTISFGWTSWRGLGMSRSSAVIDEELAARGTADISRAEAFQAWELAERYDLGYAAVLRTIPLDPGRRRPPLFDDLPAEPAADAGAAAAAAPWAGLHGPELRDFLHAEITRRVAAETGLGASDVDPGRPLVEMGVDSVMTVRIRRGLERGLRRPLPATLFWDRPTVEAVAEFLADGLDAAGSAVEEASA</sequence>